<dbReference type="EMBL" id="LFZW01000003">
    <property type="protein sequence ID" value="KMY41488.1"/>
    <property type="molecule type" value="Genomic_DNA"/>
</dbReference>
<dbReference type="InterPro" id="IPR027417">
    <property type="entry name" value="P-loop_NTPase"/>
</dbReference>
<name>A0A0K9G4E9_9BACI</name>
<protein>
    <recommendedName>
        <fullName evidence="3">Conjugal transfer protein</fullName>
    </recommendedName>
</protein>
<proteinExistence type="predicted"/>
<dbReference type="InterPro" id="IPR016628">
    <property type="entry name" value="ATPase_SAG2001_prd"/>
</dbReference>
<sequence>MIQFPIQSYKGNVIYTHDMEAWSYYRLHENTVGVNEQEAENHLVNRLQRLAWQFAAFEEIDYKIVPIPVDIDKRMDSLQQQYEGKYAEIGKYYAERAKEILREEAKNVVEYKFFVGIKLKKRELDENILSTFSSSFKSMNRYLQKLAGFGGHEVDDLTASMFEESEEDAYATINNYLGAFRAKEKELCYIIRHQFVRGQEQPDGDGSVYSLTEGILDPGKAGYLHIRQLDDESWCAFLPVSEFPVDLSHKEWAYFFQSYHFPVEVNMRTIYKKKKDDENQTNTIKKRFRDQDAQLIEANEDDDSLINTGRELLHELENEIKNQGKPLLRTHINFVVYGQTKEEVRKRARRLKSDFKDQQIEIVQPLADQLLLFHQSLPAAKIIAEDWEQILTPESFAESLFSLTRKIGNTVGFYLGKNISHDGESIESSQSLVFYHPFLAHLGLKGSKYSSPHVTISGPTGMGKSYLLKDILLNGVFFGAKVLMTDPKNEVEKKFKQALTPEMERMAPFFKELIESFNYITLSSEKKDAGKLDPLTFLEGEEAQDAAVGVLEYLSELQSNERNVKTAIYKGVRHVLQQEEKPGLLKVVRYLQESDDQDVKNVGDLLYEIGTNGVAKLMFSEGDVDGISLGEQVNILQIQNLNLPDEGEKAATRDEHIAVALMQPLAKFATKFARDDTVVKMTIFEEAWMLMNTGAGDRLINELLRTGRSLRSAVYIVTQSTYEYNKPQIKENIGTKFAFKAKTTEEAGNIIEFLGMEDNKANRNMLKNLSEGQCIVEDMYGRTAKIQTDVLFDEWISAFNTKESDRGRAETEEAFM</sequence>
<dbReference type="Pfam" id="PF12846">
    <property type="entry name" value="AAA_10"/>
    <property type="match status" value="1"/>
</dbReference>
<dbReference type="RefSeq" id="WP_049684078.1">
    <property type="nucleotide sequence ID" value="NZ_LFZW01000003.1"/>
</dbReference>
<comment type="caution">
    <text evidence="1">The sequence shown here is derived from an EMBL/GenBank/DDBJ whole genome shotgun (WGS) entry which is preliminary data.</text>
</comment>
<dbReference type="PATRIC" id="fig|1679170.3.peg.5554"/>
<dbReference type="PANTHER" id="PTHR30121">
    <property type="entry name" value="UNCHARACTERIZED PROTEIN YJGR-RELATED"/>
    <property type="match status" value="1"/>
</dbReference>
<accession>A0A0K9G4E9</accession>
<reference evidence="2" key="1">
    <citation type="submission" date="2015-07" db="EMBL/GenBank/DDBJ databases">
        <title>Genome sequencing project for genomic taxonomy and phylogenomics of Bacillus-like bacteria.</title>
        <authorList>
            <person name="Liu B."/>
            <person name="Wang J."/>
            <person name="Zhu Y."/>
            <person name="Liu G."/>
            <person name="Chen Q."/>
            <person name="Chen Z."/>
            <person name="Lan J."/>
            <person name="Che J."/>
            <person name="Ge C."/>
            <person name="Shi H."/>
            <person name="Pan Z."/>
            <person name="Liu X."/>
        </authorList>
    </citation>
    <scope>NUCLEOTIDE SEQUENCE [LARGE SCALE GENOMIC DNA]</scope>
    <source>
        <strain evidence="2">FJAT-27997</strain>
    </source>
</reference>
<dbReference type="PIRSF" id="PIRSF015040">
    <property type="entry name" value="ATPase_SAG2001_prd"/>
    <property type="match status" value="1"/>
</dbReference>
<organism evidence="1 2">
    <name type="scientific">Peribacillus loiseleuriae</name>
    <dbReference type="NCBI Taxonomy" id="1679170"/>
    <lineage>
        <taxon>Bacteria</taxon>
        <taxon>Bacillati</taxon>
        <taxon>Bacillota</taxon>
        <taxon>Bacilli</taxon>
        <taxon>Bacillales</taxon>
        <taxon>Bacillaceae</taxon>
        <taxon>Peribacillus</taxon>
    </lineage>
</organism>
<dbReference type="Proteomes" id="UP000037146">
    <property type="component" value="Unassembled WGS sequence"/>
</dbReference>
<evidence type="ECO:0000313" key="2">
    <source>
        <dbReference type="Proteomes" id="UP000037146"/>
    </source>
</evidence>
<gene>
    <name evidence="1" type="ORF">AC625_24710</name>
</gene>
<dbReference type="STRING" id="1679170.AC625_24710"/>
<dbReference type="SUPFAM" id="SSF52540">
    <property type="entry name" value="P-loop containing nucleoside triphosphate hydrolases"/>
    <property type="match status" value="1"/>
</dbReference>
<dbReference type="PANTHER" id="PTHR30121:SF6">
    <property type="entry name" value="SLR6007 PROTEIN"/>
    <property type="match status" value="1"/>
</dbReference>
<dbReference type="OrthoDB" id="1647424at2"/>
<dbReference type="AlphaFoldDB" id="A0A0K9G4E9"/>
<dbReference type="CDD" id="cd01127">
    <property type="entry name" value="TrwB_TraG_TraD_VirD4"/>
    <property type="match status" value="1"/>
</dbReference>
<dbReference type="Gene3D" id="3.40.50.300">
    <property type="entry name" value="P-loop containing nucleotide triphosphate hydrolases"/>
    <property type="match status" value="2"/>
</dbReference>
<evidence type="ECO:0000313" key="1">
    <source>
        <dbReference type="EMBL" id="KMY41488.1"/>
    </source>
</evidence>
<keyword evidence="2" id="KW-1185">Reference proteome</keyword>
<evidence type="ECO:0008006" key="3">
    <source>
        <dbReference type="Google" id="ProtNLM"/>
    </source>
</evidence>
<dbReference type="InterPro" id="IPR051162">
    <property type="entry name" value="T4SS_component"/>
</dbReference>